<accession>A0ABV6SCJ8</accession>
<keyword evidence="2" id="KW-1185">Reference proteome</keyword>
<dbReference type="EMBL" id="JBHLTM010000079">
    <property type="protein sequence ID" value="MFC0686992.1"/>
    <property type="molecule type" value="Genomic_DNA"/>
</dbReference>
<evidence type="ECO:0000313" key="2">
    <source>
        <dbReference type="Proteomes" id="UP001589858"/>
    </source>
</evidence>
<comment type="caution">
    <text evidence="1">The sequence shown here is derived from an EMBL/GenBank/DDBJ whole genome shotgun (WGS) entry which is preliminary data.</text>
</comment>
<name>A0ABV6SCJ8_9SPHN</name>
<dbReference type="InterPro" id="IPR054249">
    <property type="entry name" value="DUF6976"/>
</dbReference>
<dbReference type="RefSeq" id="WP_267219318.1">
    <property type="nucleotide sequence ID" value="NZ_JAPCWC010000003.1"/>
</dbReference>
<evidence type="ECO:0000313" key="1">
    <source>
        <dbReference type="EMBL" id="MFC0686992.1"/>
    </source>
</evidence>
<gene>
    <name evidence="1" type="ORF">ACFFF8_20625</name>
</gene>
<dbReference type="Proteomes" id="UP001589858">
    <property type="component" value="Unassembled WGS sequence"/>
</dbReference>
<sequence length="339" mass="35625">MKSPSSLVCDGTPVNGLMPVDTVADMIRAGARLSLAGRKAALDALPHGDWIGGTSPYFMTESGGRVISDKEVFVTDLAAIGDVSIGTYSAHELACISGEAPDQGFALAVIPAGSHCHTEFAQNAAAYPMAFMRPTIGWIAGYDLAEPGAQAFVYDGRAGKALSDAVAVAHVTFTDDTDALLEIVNIFGPDGGDVIHFEEAGFTPEWCQVNGQRKRFCDYVVERGREGGDLPLVGDFGGAKVNASLKSIDTAKGLVELYAPVFPGVDYAFAGPVGDYAQAFRRALATRATDDALWSCNCILNFLFGKLEGVAIGGAAGPVTFGEIAYQLLNQTMVLVRKA</sequence>
<dbReference type="Pfam" id="PF22396">
    <property type="entry name" value="DUF6976"/>
    <property type="match status" value="1"/>
</dbReference>
<proteinExistence type="predicted"/>
<organism evidence="1 2">
    <name type="scientific">Novosphingobium clariflavum</name>
    <dbReference type="NCBI Taxonomy" id="2029884"/>
    <lineage>
        <taxon>Bacteria</taxon>
        <taxon>Pseudomonadati</taxon>
        <taxon>Pseudomonadota</taxon>
        <taxon>Alphaproteobacteria</taxon>
        <taxon>Sphingomonadales</taxon>
        <taxon>Sphingomonadaceae</taxon>
        <taxon>Novosphingobium</taxon>
    </lineage>
</organism>
<reference evidence="1 2" key="1">
    <citation type="submission" date="2024-09" db="EMBL/GenBank/DDBJ databases">
        <authorList>
            <person name="Sun Q."/>
            <person name="Mori K."/>
        </authorList>
    </citation>
    <scope>NUCLEOTIDE SEQUENCE [LARGE SCALE GENOMIC DNA]</scope>
    <source>
        <strain evidence="1 2">CICC 11035S</strain>
    </source>
</reference>
<protein>
    <submittedName>
        <fullName evidence="1">DUF6976 family protein</fullName>
    </submittedName>
</protein>